<name>A0A951QUA6_9CYAN</name>
<dbReference type="Proteomes" id="UP000729701">
    <property type="component" value="Unassembled WGS sequence"/>
</dbReference>
<evidence type="ECO:0000256" key="7">
    <source>
        <dbReference type="SAM" id="Phobius"/>
    </source>
</evidence>
<dbReference type="PRINTS" id="PR01490">
    <property type="entry name" value="RTXTOXIND"/>
</dbReference>
<evidence type="ECO:0000256" key="6">
    <source>
        <dbReference type="SAM" id="Coils"/>
    </source>
</evidence>
<accession>A0A951QUA6</accession>
<dbReference type="Gene3D" id="1.10.287.470">
    <property type="entry name" value="Helix hairpin bin"/>
    <property type="match status" value="1"/>
</dbReference>
<evidence type="ECO:0000313" key="10">
    <source>
        <dbReference type="Proteomes" id="UP000729701"/>
    </source>
</evidence>
<reference evidence="9" key="2">
    <citation type="journal article" date="2022" name="Microbiol. Resour. Announc.">
        <title>Metagenome Sequencing to Explore Phylogenomics of Terrestrial Cyanobacteria.</title>
        <authorList>
            <person name="Ward R.D."/>
            <person name="Stajich J.E."/>
            <person name="Johansen J.R."/>
            <person name="Huntemann M."/>
            <person name="Clum A."/>
            <person name="Foster B."/>
            <person name="Foster B."/>
            <person name="Roux S."/>
            <person name="Palaniappan K."/>
            <person name="Varghese N."/>
            <person name="Mukherjee S."/>
            <person name="Reddy T.B.K."/>
            <person name="Daum C."/>
            <person name="Copeland A."/>
            <person name="Chen I.A."/>
            <person name="Ivanova N.N."/>
            <person name="Kyrpides N.C."/>
            <person name="Shapiro N."/>
            <person name="Eloe-Fadrosh E.A."/>
            <person name="Pietrasiak N."/>
        </authorList>
    </citation>
    <scope>NUCLEOTIDE SEQUENCE</scope>
    <source>
        <strain evidence="9">GSE-NOS-MK-12-04C</strain>
    </source>
</reference>
<evidence type="ECO:0000256" key="1">
    <source>
        <dbReference type="ARBA" id="ARBA00004167"/>
    </source>
</evidence>
<sequence>MNTESISEVFVPVKSDQFLPPISLWARLGGLLLVGTFGVAITIASITKYNVTVKAPATVRPTGELRIVQAQSEGTVKSIAVKENEIVKQGAAIATIDSSQLQTKKSQLHNNIQNSHKQLQEIASQIKSLATQGESESQLMNRTIASAQADLNLREREYKEKQISTKAEVKEAEASLELAQEELKRYQQLAKTGAIAQLQIKEKEQAYKIAIAKLQRTAATLNPSDATLTIATERIAQERARGESTLATLNKQRQELVERQVEIQNKINSDQKELEQVATDLQKAVIRTSQSGTILKLELRNPGQVVRLGDAIATIAPSNAPLVIKARVSVEDIAKVQVCKVKKITDCQQGKVLLRVSAYPYPDYGTLLGAVRSVSVDAVKPENTGSIATAVSYYEVTVESDRLYLHRENQSYFIQPGMEVTADIIAKEETVLTFILRKARLLTNV</sequence>
<evidence type="ECO:0000256" key="4">
    <source>
        <dbReference type="ARBA" id="ARBA00022989"/>
    </source>
</evidence>
<feature type="transmembrane region" description="Helical" evidence="7">
    <location>
        <begin position="24"/>
        <end position="46"/>
    </location>
</feature>
<evidence type="ECO:0000256" key="2">
    <source>
        <dbReference type="ARBA" id="ARBA00009477"/>
    </source>
</evidence>
<feature type="domain" description="AprE-like beta-barrel" evidence="8">
    <location>
        <begin position="322"/>
        <end position="425"/>
    </location>
</feature>
<gene>
    <name evidence="9" type="ORF">KME60_34345</name>
</gene>
<keyword evidence="4 7" id="KW-1133">Transmembrane helix</keyword>
<comment type="subcellular location">
    <subcellularLocation>
        <location evidence="1">Membrane</location>
        <topology evidence="1">Single-pass membrane protein</topology>
    </subcellularLocation>
</comment>
<comment type="similarity">
    <text evidence="2">Belongs to the membrane fusion protein (MFP) (TC 8.A.1) family.</text>
</comment>
<comment type="caution">
    <text evidence="9">The sequence shown here is derived from an EMBL/GenBank/DDBJ whole genome shotgun (WGS) entry which is preliminary data.</text>
</comment>
<keyword evidence="3 7" id="KW-0812">Transmembrane</keyword>
<evidence type="ECO:0000259" key="8">
    <source>
        <dbReference type="Pfam" id="PF26002"/>
    </source>
</evidence>
<dbReference type="Gene3D" id="2.40.50.100">
    <property type="match status" value="1"/>
</dbReference>
<keyword evidence="5 7" id="KW-0472">Membrane</keyword>
<evidence type="ECO:0000256" key="3">
    <source>
        <dbReference type="ARBA" id="ARBA00022692"/>
    </source>
</evidence>
<dbReference type="GO" id="GO:0016020">
    <property type="term" value="C:membrane"/>
    <property type="evidence" value="ECO:0007669"/>
    <property type="project" value="UniProtKB-SubCell"/>
</dbReference>
<dbReference type="InterPro" id="IPR058982">
    <property type="entry name" value="Beta-barrel_AprE"/>
</dbReference>
<dbReference type="Pfam" id="PF26002">
    <property type="entry name" value="Beta-barrel_AprE"/>
    <property type="match status" value="1"/>
</dbReference>
<organism evidence="9 10">
    <name type="scientific">Cyanomargarita calcarea GSE-NOS-MK-12-04C</name>
    <dbReference type="NCBI Taxonomy" id="2839659"/>
    <lineage>
        <taxon>Bacteria</taxon>
        <taxon>Bacillati</taxon>
        <taxon>Cyanobacteriota</taxon>
        <taxon>Cyanophyceae</taxon>
        <taxon>Nostocales</taxon>
        <taxon>Cyanomargaritaceae</taxon>
        <taxon>Cyanomargarita</taxon>
    </lineage>
</organism>
<evidence type="ECO:0000256" key="5">
    <source>
        <dbReference type="ARBA" id="ARBA00023136"/>
    </source>
</evidence>
<dbReference type="EMBL" id="JAHHGZ010000073">
    <property type="protein sequence ID" value="MBW4672365.1"/>
    <property type="molecule type" value="Genomic_DNA"/>
</dbReference>
<dbReference type="AlphaFoldDB" id="A0A951QUA6"/>
<protein>
    <submittedName>
        <fullName evidence="9">HlyD family secretion protein</fullName>
    </submittedName>
</protein>
<dbReference type="PANTHER" id="PTHR30386">
    <property type="entry name" value="MEMBRANE FUSION SUBUNIT OF EMRAB-TOLC MULTIDRUG EFFLUX PUMP"/>
    <property type="match status" value="1"/>
</dbReference>
<dbReference type="SUPFAM" id="SSF111369">
    <property type="entry name" value="HlyD-like secretion proteins"/>
    <property type="match status" value="1"/>
</dbReference>
<dbReference type="InterPro" id="IPR050739">
    <property type="entry name" value="MFP"/>
</dbReference>
<proteinExistence type="inferred from homology"/>
<reference evidence="9" key="1">
    <citation type="submission" date="2021-05" db="EMBL/GenBank/DDBJ databases">
        <authorList>
            <person name="Pietrasiak N."/>
            <person name="Ward R."/>
            <person name="Stajich J.E."/>
            <person name="Kurbessoian T."/>
        </authorList>
    </citation>
    <scope>NUCLEOTIDE SEQUENCE</scope>
    <source>
        <strain evidence="9">GSE-NOS-MK-12-04C</strain>
    </source>
</reference>
<dbReference type="Gene3D" id="2.40.30.170">
    <property type="match status" value="1"/>
</dbReference>
<evidence type="ECO:0000313" key="9">
    <source>
        <dbReference type="EMBL" id="MBW4672365.1"/>
    </source>
</evidence>
<feature type="coiled-coil region" evidence="6">
    <location>
        <begin position="162"/>
        <end position="189"/>
    </location>
</feature>
<dbReference type="PANTHER" id="PTHR30386:SF26">
    <property type="entry name" value="TRANSPORT PROTEIN COMB"/>
    <property type="match status" value="1"/>
</dbReference>
<keyword evidence="6" id="KW-0175">Coiled coil</keyword>